<feature type="compositionally biased region" description="Polar residues" evidence="3">
    <location>
        <begin position="564"/>
        <end position="577"/>
    </location>
</feature>
<feature type="compositionally biased region" description="Basic and acidic residues" evidence="3">
    <location>
        <begin position="723"/>
        <end position="735"/>
    </location>
</feature>
<feature type="compositionally biased region" description="Acidic residues" evidence="3">
    <location>
        <begin position="740"/>
        <end position="751"/>
    </location>
</feature>
<feature type="compositionally biased region" description="Basic and acidic residues" evidence="3">
    <location>
        <begin position="607"/>
        <end position="628"/>
    </location>
</feature>
<feature type="compositionally biased region" description="Basic and acidic residues" evidence="3">
    <location>
        <begin position="266"/>
        <end position="278"/>
    </location>
</feature>
<feature type="compositionally biased region" description="Polar residues" evidence="3">
    <location>
        <begin position="1017"/>
        <end position="1026"/>
    </location>
</feature>
<organism evidence="4 5">
    <name type="scientific">Amborella trichopoda</name>
    <dbReference type="NCBI Taxonomy" id="13333"/>
    <lineage>
        <taxon>Eukaryota</taxon>
        <taxon>Viridiplantae</taxon>
        <taxon>Streptophyta</taxon>
        <taxon>Embryophyta</taxon>
        <taxon>Tracheophyta</taxon>
        <taxon>Spermatophyta</taxon>
        <taxon>Magnoliopsida</taxon>
        <taxon>Amborellales</taxon>
        <taxon>Amborellaceae</taxon>
        <taxon>Amborella</taxon>
    </lineage>
</organism>
<feature type="compositionally biased region" description="Basic and acidic residues" evidence="3">
    <location>
        <begin position="1077"/>
        <end position="1086"/>
    </location>
</feature>
<evidence type="ECO:0000256" key="2">
    <source>
        <dbReference type="SAM" id="Coils"/>
    </source>
</evidence>
<dbReference type="OMA" id="YPKETQQ"/>
<dbReference type="FunFam" id="1.20.1260.60:FF:000003">
    <property type="entry name" value="IST1-like protein isoform A"/>
    <property type="match status" value="1"/>
</dbReference>
<feature type="compositionally biased region" description="Low complexity" evidence="3">
    <location>
        <begin position="591"/>
        <end position="602"/>
    </location>
</feature>
<feature type="compositionally biased region" description="Basic and acidic residues" evidence="3">
    <location>
        <begin position="410"/>
        <end position="423"/>
    </location>
</feature>
<dbReference type="Gene3D" id="1.20.1260.60">
    <property type="entry name" value="Vacuolar protein sorting-associated protein Ist1"/>
    <property type="match status" value="1"/>
</dbReference>
<dbReference type="OrthoDB" id="29853at2759"/>
<dbReference type="STRING" id="13333.U5CZN9"/>
<dbReference type="Proteomes" id="UP000017836">
    <property type="component" value="Unassembled WGS sequence"/>
</dbReference>
<feature type="compositionally biased region" description="Polar residues" evidence="3">
    <location>
        <begin position="482"/>
        <end position="492"/>
    </location>
</feature>
<dbReference type="EMBL" id="KI392503">
    <property type="protein sequence ID" value="ERN15460.1"/>
    <property type="molecule type" value="Genomic_DNA"/>
</dbReference>
<feature type="compositionally biased region" description="Polar residues" evidence="3">
    <location>
        <begin position="238"/>
        <end position="257"/>
    </location>
</feature>
<feature type="compositionally biased region" description="Basic and acidic residues" evidence="3">
    <location>
        <begin position="536"/>
        <end position="554"/>
    </location>
</feature>
<feature type="compositionally biased region" description="Low complexity" evidence="3">
    <location>
        <begin position="372"/>
        <end position="381"/>
    </location>
</feature>
<feature type="compositionally biased region" description="Basic and acidic residues" evidence="3">
    <location>
        <begin position="1036"/>
        <end position="1046"/>
    </location>
</feature>
<protein>
    <recommendedName>
        <fullName evidence="6">IST1-like protein</fullName>
    </recommendedName>
</protein>
<feature type="region of interest" description="Disordered" evidence="3">
    <location>
        <begin position="326"/>
        <end position="916"/>
    </location>
</feature>
<dbReference type="Pfam" id="PF03398">
    <property type="entry name" value="Ist1"/>
    <property type="match status" value="1"/>
</dbReference>
<accession>U5CZN9</accession>
<dbReference type="Gramene" id="ERN15460">
    <property type="protein sequence ID" value="ERN15460"/>
    <property type="gene ID" value="AMTR_s00036p00232910"/>
</dbReference>
<evidence type="ECO:0000313" key="5">
    <source>
        <dbReference type="Proteomes" id="UP000017836"/>
    </source>
</evidence>
<feature type="coiled-coil region" evidence="2">
    <location>
        <begin position="26"/>
        <end position="53"/>
    </location>
</feature>
<feature type="compositionally biased region" description="Basic and acidic residues" evidence="3">
    <location>
        <begin position="512"/>
        <end position="526"/>
    </location>
</feature>
<evidence type="ECO:0000256" key="1">
    <source>
        <dbReference type="ARBA" id="ARBA00005536"/>
    </source>
</evidence>
<dbReference type="AlphaFoldDB" id="U5CZN9"/>
<feature type="compositionally biased region" description="Basic and acidic residues" evidence="3">
    <location>
        <begin position="439"/>
        <end position="448"/>
    </location>
</feature>
<dbReference type="GO" id="GO:0015031">
    <property type="term" value="P:protein transport"/>
    <property type="evidence" value="ECO:0007669"/>
    <property type="project" value="InterPro"/>
</dbReference>
<feature type="compositionally biased region" description="Basic and acidic residues" evidence="3">
    <location>
        <begin position="830"/>
        <end position="841"/>
    </location>
</feature>
<feature type="compositionally biased region" description="Basic and acidic residues" evidence="3">
    <location>
        <begin position="752"/>
        <end position="790"/>
    </location>
</feature>
<feature type="compositionally biased region" description="Polar residues" evidence="3">
    <location>
        <begin position="340"/>
        <end position="368"/>
    </location>
</feature>
<dbReference type="HOGENOM" id="CLU_010396_0_0_1"/>
<sequence length="1130" mass="125610">MLKKSFKPGKCKTSLKLAIARIKLMKNKKGVQLKQMKRELAQLLQAGQEQNARIRVEHVIREENTRAAYDIIELFCELIVARLPIIESQKHCPIDLKEAIASLAFASPRCADIPELLDVQKHFAAKYGKDFISSSLELRPGCGVNCTMIEKLSVRAPNGETKIKILTAIAKEHNIDWDPAAAEEQIIKTHEDLLVGSNKFVSSANVSVQPSDLEFPSPPTQKPVPASQLPQDEARKSPASSETFRSGETMSPHSTMRSDPPPTEPRPPDNRSEIRESRFSSFEEGNKTSLNRHGWNMEFKDAASAAHAAAESAERASIAARAAAELSIRPRTQHPMEPYAQTTSSTINLSNQWGQRENENIGNESVARSHSKSSSHGSSSSITEDDIHTQNIDVLYRKPFSGMKPGCSKPEVDEMNEYREGKSESGSQSSQPSFTNDYGHGKYPKEAEQSSFISSIPDDGYPKEAEQSSFISSIPDDGYPKETQQSFSSFSNPDYGHRDYAEETQQPSSSFSKRDYGHENYAKDTEQPPSSFNDPDYGHESYSKDTQQPHDHFITHYGHGSYPPETQQPSPRFSTSDYGHKDYPKETQQPSSVDHSSVVFDDSSSESDAHIIPEGNDSYKFDYDKFDQGKLSPTLSLDSESRGLKDQKGAYSGSSPFHSLDSDIWGPKEQMAGYSGSSIHSQNSDPWGPKEQMAGYSSQRNTHLKMDSAGNENSPFEPSHITPKPEIKRPSRDRSPVVFDDSDAMSSESEEEVHMYKPGEEMEAKGPKETLEDKGSSKRESLESEGELKLGKVVGGLRNKPFVRPPYVKPPVNTDKPASIDSPKTFTSSEKAHNQDREHKNSQAGSFKRKTKLSAPRVPNYFDSESEDSESESFIRPVEVKSFTGGKISHRTARSRDSQLKPSDQPGSKQELSYAGDSILSSSSLRKNFNQPNPSVWVAQDVVGSSDNVRTRLSQVNLSAEQPLRPLPEREYAEKETMKPYSSSERKSSSVANRTSQLYPGEQPVKKPYTSSEKKSSTVANQTSQLYPGEQPVKPLPEKKYAEAREAPNPSTYSERKSSSARNRPSQLNEQPAMPVPEKKVTETKKSSKPSGSSEKVEPARVSSHVHPKLPDYDKLAAQFESLRKDRRSS</sequence>
<dbReference type="KEGG" id="atr:18443749"/>
<feature type="compositionally biased region" description="Low complexity" evidence="3">
    <location>
        <begin position="424"/>
        <end position="433"/>
    </location>
</feature>
<feature type="compositionally biased region" description="Polar residues" evidence="3">
    <location>
        <begin position="675"/>
        <end position="685"/>
    </location>
</feature>
<keyword evidence="2" id="KW-0175">Coiled coil</keyword>
<feature type="compositionally biased region" description="Polar residues" evidence="3">
    <location>
        <begin position="900"/>
        <end position="911"/>
    </location>
</feature>
<dbReference type="GO" id="GO:0008104">
    <property type="term" value="P:intracellular protein localization"/>
    <property type="evidence" value="ECO:0000318"/>
    <property type="project" value="GO_Central"/>
</dbReference>
<proteinExistence type="inferred from homology"/>
<gene>
    <name evidence="4" type="ORF">AMTR_s00036p00232910</name>
</gene>
<name>U5CZN9_AMBTC</name>
<dbReference type="InterPro" id="IPR042277">
    <property type="entry name" value="IST1-like"/>
</dbReference>
<feature type="compositionally biased region" description="Polar residues" evidence="3">
    <location>
        <begin position="1060"/>
        <end position="1070"/>
    </location>
</feature>
<dbReference type="PANTHER" id="PTHR12161:SF13">
    <property type="entry name" value="REGULATOR OF VPS4 ACTIVITY IN THE MVB PATHWAY PROTEIN"/>
    <property type="match status" value="1"/>
</dbReference>
<evidence type="ECO:0008006" key="6">
    <source>
        <dbReference type="Google" id="ProtNLM"/>
    </source>
</evidence>
<evidence type="ECO:0000256" key="3">
    <source>
        <dbReference type="SAM" id="MobiDB-lite"/>
    </source>
</evidence>
<keyword evidence="5" id="KW-1185">Reference proteome</keyword>
<dbReference type="eggNOG" id="KOG2027">
    <property type="taxonomic scope" value="Eukaryota"/>
</dbReference>
<dbReference type="PANTHER" id="PTHR12161">
    <property type="entry name" value="IST1 FAMILY MEMBER"/>
    <property type="match status" value="1"/>
</dbReference>
<evidence type="ECO:0000313" key="4">
    <source>
        <dbReference type="EMBL" id="ERN15460.1"/>
    </source>
</evidence>
<dbReference type="InterPro" id="IPR005061">
    <property type="entry name" value="Ist1"/>
</dbReference>
<reference evidence="5" key="1">
    <citation type="journal article" date="2013" name="Science">
        <title>The Amborella genome and the evolution of flowering plants.</title>
        <authorList>
            <consortium name="Amborella Genome Project"/>
        </authorList>
    </citation>
    <scope>NUCLEOTIDE SEQUENCE [LARGE SCALE GENOMIC DNA]</scope>
</reference>
<feature type="region of interest" description="Disordered" evidence="3">
    <location>
        <begin position="954"/>
        <end position="1130"/>
    </location>
</feature>
<comment type="similarity">
    <text evidence="1">Belongs to the IST1 family.</text>
</comment>
<feature type="compositionally biased region" description="Basic and acidic residues" evidence="3">
    <location>
        <begin position="967"/>
        <end position="988"/>
    </location>
</feature>
<feature type="compositionally biased region" description="Basic and acidic residues" evidence="3">
    <location>
        <begin position="639"/>
        <end position="648"/>
    </location>
</feature>
<feature type="region of interest" description="Disordered" evidence="3">
    <location>
        <begin position="209"/>
        <end position="290"/>
    </location>
</feature>